<dbReference type="SUPFAM" id="SSF55666">
    <property type="entry name" value="Ribonuclease PH domain 2-like"/>
    <property type="match status" value="1"/>
</dbReference>
<dbReference type="InterPro" id="IPR036345">
    <property type="entry name" value="ExoRNase_PH_dom2_sf"/>
</dbReference>
<evidence type="ECO:0000313" key="1">
    <source>
        <dbReference type="EMBL" id="PIC30775.1"/>
    </source>
</evidence>
<dbReference type="AlphaFoldDB" id="A0A2G5TU01"/>
<evidence type="ECO:0000313" key="2">
    <source>
        <dbReference type="Proteomes" id="UP000230233"/>
    </source>
</evidence>
<dbReference type="OrthoDB" id="10495273at2759"/>
<proteinExistence type="predicted"/>
<organism evidence="1 2">
    <name type="scientific">Caenorhabditis nigoni</name>
    <dbReference type="NCBI Taxonomy" id="1611254"/>
    <lineage>
        <taxon>Eukaryota</taxon>
        <taxon>Metazoa</taxon>
        <taxon>Ecdysozoa</taxon>
        <taxon>Nematoda</taxon>
        <taxon>Chromadorea</taxon>
        <taxon>Rhabditida</taxon>
        <taxon>Rhabditina</taxon>
        <taxon>Rhabditomorpha</taxon>
        <taxon>Rhabditoidea</taxon>
        <taxon>Rhabditidae</taxon>
        <taxon>Peloderinae</taxon>
        <taxon>Caenorhabditis</taxon>
    </lineage>
</organism>
<accession>A0A2G5TU01</accession>
<name>A0A2G5TU01_9PELO</name>
<reference evidence="2" key="1">
    <citation type="submission" date="2017-10" db="EMBL/GenBank/DDBJ databases">
        <title>Rapid genome shrinkage in a self-fertile nematode reveals novel sperm competition proteins.</title>
        <authorList>
            <person name="Yin D."/>
            <person name="Schwarz E.M."/>
            <person name="Thomas C.G."/>
            <person name="Felde R.L."/>
            <person name="Korf I.F."/>
            <person name="Cutter A.D."/>
            <person name="Schartner C.M."/>
            <person name="Ralston E.J."/>
            <person name="Meyer B.J."/>
            <person name="Haag E.S."/>
        </authorList>
    </citation>
    <scope>NUCLEOTIDE SEQUENCE [LARGE SCALE GENOMIC DNA]</scope>
    <source>
        <strain evidence="2">JU1422</strain>
    </source>
</reference>
<dbReference type="STRING" id="1611254.A0A2G5TU01"/>
<sequence length="79" mass="8815">MPEEECCIRSQLLIGVAKNLNDDDYDITCIKHHVGGPLEMESIEDMSELASKTAGGLSQAIEKRLKTEEKRKLGHSFLL</sequence>
<protein>
    <submittedName>
        <fullName evidence="1">Uncharacterized protein</fullName>
    </submittedName>
</protein>
<gene>
    <name evidence="1" type="primary">Cnig_chr_V.g21906</name>
    <name evidence="1" type="ORF">B9Z55_021906</name>
</gene>
<keyword evidence="2" id="KW-1185">Reference proteome</keyword>
<comment type="caution">
    <text evidence="1">The sequence shown here is derived from an EMBL/GenBank/DDBJ whole genome shotgun (WGS) entry which is preliminary data.</text>
</comment>
<dbReference type="Gene3D" id="3.30.230.70">
    <property type="entry name" value="GHMP Kinase, N-terminal domain"/>
    <property type="match status" value="1"/>
</dbReference>
<dbReference type="InterPro" id="IPR027408">
    <property type="entry name" value="PNPase/RNase_PH_dom_sf"/>
</dbReference>
<dbReference type="EMBL" id="PDUG01000005">
    <property type="protein sequence ID" value="PIC30775.1"/>
    <property type="molecule type" value="Genomic_DNA"/>
</dbReference>
<dbReference type="Proteomes" id="UP000230233">
    <property type="component" value="Chromosome V"/>
</dbReference>